<dbReference type="SMART" id="SM01126">
    <property type="entry name" value="DDE_Tnp_IS1595"/>
    <property type="match status" value="1"/>
</dbReference>
<comment type="caution">
    <text evidence="3">The sequence shown here is derived from an EMBL/GenBank/DDBJ whole genome shotgun (WGS) entry which is preliminary data.</text>
</comment>
<dbReference type="Proteomes" id="UP000820818">
    <property type="component" value="Linkage Group LG2"/>
</dbReference>
<evidence type="ECO:0000313" key="3">
    <source>
        <dbReference type="EMBL" id="KAI9562474.1"/>
    </source>
</evidence>
<dbReference type="EMBL" id="WJBH02000002">
    <property type="protein sequence ID" value="KAI9562474.1"/>
    <property type="molecule type" value="Genomic_DNA"/>
</dbReference>
<accession>A0AAD5KXB5</accession>
<name>A0AAD5KXB5_9CRUS</name>
<evidence type="ECO:0000256" key="1">
    <source>
        <dbReference type="SAM" id="MobiDB-lite"/>
    </source>
</evidence>
<keyword evidence="4" id="KW-1185">Reference proteome</keyword>
<evidence type="ECO:0000259" key="2">
    <source>
        <dbReference type="SMART" id="SM01126"/>
    </source>
</evidence>
<proteinExistence type="predicted"/>
<reference evidence="3 4" key="1">
    <citation type="submission" date="2022-05" db="EMBL/GenBank/DDBJ databases">
        <title>A multi-omics perspective on studying reproductive biology in Daphnia sinensis.</title>
        <authorList>
            <person name="Jia J."/>
        </authorList>
    </citation>
    <scope>NUCLEOTIDE SEQUENCE [LARGE SCALE GENOMIC DNA]</scope>
    <source>
        <strain evidence="3 4">WSL</strain>
    </source>
</reference>
<dbReference type="PANTHER" id="PTHR47163">
    <property type="entry name" value="DDE_TNP_IS1595 DOMAIN-CONTAINING PROTEIN"/>
    <property type="match status" value="1"/>
</dbReference>
<dbReference type="InterPro" id="IPR053164">
    <property type="entry name" value="IS1016-like_transposase"/>
</dbReference>
<dbReference type="Pfam" id="PF12762">
    <property type="entry name" value="DDE_Tnp_IS1595"/>
    <property type="match status" value="1"/>
</dbReference>
<dbReference type="PANTHER" id="PTHR47163:SF2">
    <property type="entry name" value="SI:DKEY-17M8.2"/>
    <property type="match status" value="1"/>
</dbReference>
<gene>
    <name evidence="3" type="ORF">GHT06_009907</name>
</gene>
<protein>
    <recommendedName>
        <fullName evidence="2">ISXO2-like transposase domain-containing protein</fullName>
    </recommendedName>
</protein>
<feature type="region of interest" description="Disordered" evidence="1">
    <location>
        <begin position="126"/>
        <end position="170"/>
    </location>
</feature>
<dbReference type="AlphaFoldDB" id="A0AAD5KXB5"/>
<feature type="domain" description="ISXO2-like transposase" evidence="2">
    <location>
        <begin position="28"/>
        <end position="147"/>
    </location>
</feature>
<organism evidence="3 4">
    <name type="scientific">Daphnia sinensis</name>
    <dbReference type="NCBI Taxonomy" id="1820382"/>
    <lineage>
        <taxon>Eukaryota</taxon>
        <taxon>Metazoa</taxon>
        <taxon>Ecdysozoa</taxon>
        <taxon>Arthropoda</taxon>
        <taxon>Crustacea</taxon>
        <taxon>Branchiopoda</taxon>
        <taxon>Diplostraca</taxon>
        <taxon>Cladocera</taxon>
        <taxon>Anomopoda</taxon>
        <taxon>Daphniidae</taxon>
        <taxon>Daphnia</taxon>
        <taxon>Daphnia similis group</taxon>
    </lineage>
</organism>
<sequence>MIAHGTPIDWYNFCRGVAEDIVINNSEKIGGIKVTVEIDESKFGKRKYNRGKKVDGVWVFGEVERGSGQCFLVLVPDRSADTLLDIIKEWILPGSIIISDCWKAYDKIEEHNEYIHLKVNHSLNFKDPETGKKNTNPSYFKNFEDDNRTNSSSSSSDEDENRQGSSANEE</sequence>
<dbReference type="InterPro" id="IPR024445">
    <property type="entry name" value="Tnp_ISXO2-like"/>
</dbReference>
<evidence type="ECO:0000313" key="4">
    <source>
        <dbReference type="Proteomes" id="UP000820818"/>
    </source>
</evidence>